<dbReference type="Proteomes" id="UP000317036">
    <property type="component" value="Unassembled WGS sequence"/>
</dbReference>
<evidence type="ECO:0000313" key="8">
    <source>
        <dbReference type="Proteomes" id="UP000317036"/>
    </source>
</evidence>
<comment type="similarity">
    <text evidence="1">Belongs to the flavin oxidoreductase frp family.</text>
</comment>
<dbReference type="InterPro" id="IPR029479">
    <property type="entry name" value="Nitroreductase"/>
</dbReference>
<evidence type="ECO:0000256" key="2">
    <source>
        <dbReference type="ARBA" id="ARBA00022630"/>
    </source>
</evidence>
<dbReference type="PANTHER" id="PTHR43425">
    <property type="entry name" value="OXYGEN-INSENSITIVE NADPH NITROREDUCTASE"/>
    <property type="match status" value="1"/>
</dbReference>
<gene>
    <name evidence="7" type="ORF">FPZ49_31120</name>
</gene>
<proteinExistence type="inferred from homology"/>
<feature type="region of interest" description="Disordered" evidence="5">
    <location>
        <begin position="1"/>
        <end position="21"/>
    </location>
</feature>
<dbReference type="GO" id="GO:0016491">
    <property type="term" value="F:oxidoreductase activity"/>
    <property type="evidence" value="ECO:0007669"/>
    <property type="project" value="UniProtKB-KW"/>
</dbReference>
<keyword evidence="3" id="KW-0288">FMN</keyword>
<evidence type="ECO:0000313" key="7">
    <source>
        <dbReference type="EMBL" id="TVY03978.1"/>
    </source>
</evidence>
<name>A0A559JVU0_9BACL</name>
<evidence type="ECO:0000256" key="1">
    <source>
        <dbReference type="ARBA" id="ARBA00008366"/>
    </source>
</evidence>
<keyword evidence="2" id="KW-0285">Flavoprotein</keyword>
<organism evidence="7 8">
    <name type="scientific">Paenibacillus cremeus</name>
    <dbReference type="NCBI Taxonomy" id="2163881"/>
    <lineage>
        <taxon>Bacteria</taxon>
        <taxon>Bacillati</taxon>
        <taxon>Bacillota</taxon>
        <taxon>Bacilli</taxon>
        <taxon>Bacillales</taxon>
        <taxon>Paenibacillaceae</taxon>
        <taxon>Paenibacillus</taxon>
    </lineage>
</organism>
<accession>A0A559JVU0</accession>
<dbReference type="InterPro" id="IPR016446">
    <property type="entry name" value="Flavin_OxRdtase_Frp"/>
</dbReference>
<keyword evidence="8" id="KW-1185">Reference proteome</keyword>
<evidence type="ECO:0000256" key="3">
    <source>
        <dbReference type="ARBA" id="ARBA00022643"/>
    </source>
</evidence>
<dbReference type="SUPFAM" id="SSF55469">
    <property type="entry name" value="FMN-dependent nitroreductase-like"/>
    <property type="match status" value="1"/>
</dbReference>
<comment type="caution">
    <text evidence="7">The sequence shown here is derived from an EMBL/GenBank/DDBJ whole genome shotgun (WGS) entry which is preliminary data.</text>
</comment>
<dbReference type="RefSeq" id="WP_144854208.1">
    <property type="nucleotide sequence ID" value="NZ_VNJI01000062.1"/>
</dbReference>
<dbReference type="InterPro" id="IPR000415">
    <property type="entry name" value="Nitroreductase-like"/>
</dbReference>
<dbReference type="AlphaFoldDB" id="A0A559JVU0"/>
<dbReference type="Gene3D" id="3.40.109.10">
    <property type="entry name" value="NADH Oxidase"/>
    <property type="match status" value="1"/>
</dbReference>
<evidence type="ECO:0000259" key="6">
    <source>
        <dbReference type="Pfam" id="PF00881"/>
    </source>
</evidence>
<evidence type="ECO:0000256" key="5">
    <source>
        <dbReference type="SAM" id="MobiDB-lite"/>
    </source>
</evidence>
<reference evidence="7 8" key="1">
    <citation type="submission" date="2019-07" db="EMBL/GenBank/DDBJ databases">
        <authorList>
            <person name="Kim J."/>
        </authorList>
    </citation>
    <scope>NUCLEOTIDE SEQUENCE [LARGE SCALE GENOMIC DNA]</scope>
    <source>
        <strain evidence="7 8">JC52</strain>
    </source>
</reference>
<feature type="compositionally biased region" description="Polar residues" evidence="5">
    <location>
        <begin position="1"/>
        <end position="11"/>
    </location>
</feature>
<dbReference type="PANTHER" id="PTHR43425:SF2">
    <property type="entry name" value="OXYGEN-INSENSITIVE NADPH NITROREDUCTASE"/>
    <property type="match status" value="1"/>
</dbReference>
<protein>
    <recommendedName>
        <fullName evidence="6">Nitroreductase domain-containing protein</fullName>
    </recommendedName>
</protein>
<feature type="domain" description="Nitroreductase" evidence="6">
    <location>
        <begin position="9"/>
        <end position="68"/>
    </location>
</feature>
<dbReference type="Pfam" id="PF00881">
    <property type="entry name" value="Nitroreductase"/>
    <property type="match status" value="1"/>
</dbReference>
<dbReference type="OrthoDB" id="9775805at2"/>
<sequence length="119" mass="13444">MNSTINQLQQHRSSRKYKPDPLTEEQLQAIIGAAQKATTSSNMQAYSVVAVTDSDVKRQIAHLAADQQYIEECPVFLLWCADLHRLNYACVPIEEVTIPVSTEIFIIATVFLLPALFWH</sequence>
<dbReference type="EMBL" id="VNJI01000062">
    <property type="protein sequence ID" value="TVY03978.1"/>
    <property type="molecule type" value="Genomic_DNA"/>
</dbReference>
<evidence type="ECO:0000256" key="4">
    <source>
        <dbReference type="ARBA" id="ARBA00023002"/>
    </source>
</evidence>
<keyword evidence="4" id="KW-0560">Oxidoreductase</keyword>